<evidence type="ECO:0000259" key="2">
    <source>
        <dbReference type="PROSITE" id="PS00652"/>
    </source>
</evidence>
<feature type="signal peptide" evidence="1">
    <location>
        <begin position="1"/>
        <end position="20"/>
    </location>
</feature>
<dbReference type="EMBL" id="CAUYUJ010014282">
    <property type="protein sequence ID" value="CAK0839269.1"/>
    <property type="molecule type" value="Genomic_DNA"/>
</dbReference>
<keyword evidence="4" id="KW-1185">Reference proteome</keyword>
<dbReference type="PROSITE" id="PS00652">
    <property type="entry name" value="TNFR_NGFR_1"/>
    <property type="match status" value="2"/>
</dbReference>
<feature type="chain" id="PRO_5045784022" description="TNFR-Cys domain-containing protein" evidence="1">
    <location>
        <begin position="21"/>
        <end position="588"/>
    </location>
</feature>
<comment type="caution">
    <text evidence="3">The sequence shown here is derived from an EMBL/GenBank/DDBJ whole genome shotgun (WGS) entry which is preliminary data.</text>
</comment>
<evidence type="ECO:0000313" key="4">
    <source>
        <dbReference type="Proteomes" id="UP001189429"/>
    </source>
</evidence>
<reference evidence="3" key="1">
    <citation type="submission" date="2023-10" db="EMBL/GenBank/DDBJ databases">
        <authorList>
            <person name="Chen Y."/>
            <person name="Shah S."/>
            <person name="Dougan E. K."/>
            <person name="Thang M."/>
            <person name="Chan C."/>
        </authorList>
    </citation>
    <scope>NUCLEOTIDE SEQUENCE [LARGE SCALE GENOMIC DNA]</scope>
</reference>
<evidence type="ECO:0000313" key="3">
    <source>
        <dbReference type="EMBL" id="CAK0839269.1"/>
    </source>
</evidence>
<sequence length="588" mass="60585">MAAGLPAVLLLTLWPSRTRAACRDHTTCTACIADAWGDFSCLWYVGPYSTYGTCLTGQVGASPAPPDTGDARAGSFSVWTGHQSYTLYDVDEFSEGSCSIRTGELEPECGPGTAVVSNTPYYGTGTSYPEYRNLKCCHQQRNMDGFLRGFDAINGVVSGDVYFATCCSSCPLGSENVDCDVTAVTSGDGECQFCPTGKYNDIVTIGSTCKTCPPCEPGAARECGGAVEGSCVECVAGSTYKEAGLEGSWSQVCGPCEGCRAGYQRTGCGPVSQGRCEPCPQGEYFASPNCRACSACVSFGRMGCALLSEGMCPPCAHGKWGSSAQSCQVCQTCGGEPVTDVAVNGLTLSGPMQRAGCGGGAGGECVRLAAALGDWEAGALCPTASWNQTVCQGVRPRLRWVLQGLAAEQLGVAGGNCTAEAGLCLTGLWSVSLQRRTALAPSGETARELQEWWAPDLEPDDAGAGLLAFEEVLPALEAGLPAGGGYFLRLDLVDRGGSWSDASPVSAVTADFALAEPAAAVEAALGEAAAAMALGDRGAAVEAAAVGCSAGSPWPAEVTHWGDVRLGYGGLGLAWRGRQENDETQSEI</sequence>
<dbReference type="InterPro" id="IPR001368">
    <property type="entry name" value="TNFR/NGFR_Cys_rich_reg"/>
</dbReference>
<evidence type="ECO:0000256" key="1">
    <source>
        <dbReference type="SAM" id="SignalP"/>
    </source>
</evidence>
<protein>
    <recommendedName>
        <fullName evidence="2">TNFR-Cys domain-containing protein</fullName>
    </recommendedName>
</protein>
<organism evidence="3 4">
    <name type="scientific">Prorocentrum cordatum</name>
    <dbReference type="NCBI Taxonomy" id="2364126"/>
    <lineage>
        <taxon>Eukaryota</taxon>
        <taxon>Sar</taxon>
        <taxon>Alveolata</taxon>
        <taxon>Dinophyceae</taxon>
        <taxon>Prorocentrales</taxon>
        <taxon>Prorocentraceae</taxon>
        <taxon>Prorocentrum</taxon>
    </lineage>
</organism>
<proteinExistence type="predicted"/>
<dbReference type="Proteomes" id="UP001189429">
    <property type="component" value="Unassembled WGS sequence"/>
</dbReference>
<gene>
    <name evidence="3" type="ORF">PCOR1329_LOCUS34992</name>
</gene>
<name>A0ABN9T2T3_9DINO</name>
<keyword evidence="1" id="KW-0732">Signal</keyword>
<feature type="domain" description="TNFR-Cys" evidence="2">
    <location>
        <begin position="279"/>
        <end position="312"/>
    </location>
</feature>
<feature type="domain" description="TNFR-Cys" evidence="2">
    <location>
        <begin position="194"/>
        <end position="231"/>
    </location>
</feature>
<accession>A0ABN9T2T3</accession>